<evidence type="ECO:0000259" key="9">
    <source>
        <dbReference type="SMART" id="SM00644"/>
    </source>
</evidence>
<dbReference type="PANTHER" id="PTHR11022">
    <property type="entry name" value="PEPTIDOGLYCAN RECOGNITION PROTEIN"/>
    <property type="match status" value="1"/>
</dbReference>
<dbReference type="InterPro" id="IPR015510">
    <property type="entry name" value="PGRP"/>
</dbReference>
<proteinExistence type="evidence at transcript level"/>
<dbReference type="InterPro" id="IPR006619">
    <property type="entry name" value="PGRP_domain_met/bac"/>
</dbReference>
<dbReference type="PANTHER" id="PTHR11022:SF77">
    <property type="entry name" value="PEPTIDOGLYCAN-RECOGNITION PROTEIN LB"/>
    <property type="match status" value="1"/>
</dbReference>
<evidence type="ECO:0000256" key="7">
    <source>
        <dbReference type="PIRNR" id="PIRNR037945"/>
    </source>
</evidence>
<dbReference type="InterPro" id="IPR036505">
    <property type="entry name" value="Amidase/PGRP_sf"/>
</dbReference>
<dbReference type="AlphaFoldDB" id="A0A5P8I4I3"/>
<dbReference type="GO" id="GO:0008745">
    <property type="term" value="F:N-acetylmuramoyl-L-alanine amidase activity"/>
    <property type="evidence" value="ECO:0007669"/>
    <property type="project" value="InterPro"/>
</dbReference>
<feature type="domain" description="N-acetylmuramoyl-L-alanine amidase" evidence="9">
    <location>
        <begin position="36"/>
        <end position="175"/>
    </location>
</feature>
<keyword evidence="4 7" id="KW-0391">Immunity</keyword>
<comment type="function">
    <text evidence="6">Peptidoglycan-recognition protein probably involved in innate immunity by binding to peptidoglycans (PGN) of bacteria and activating the prophenoloxidase (proPO) cascade immune response. Binds to 1,3-beta-D-glucan and PGN.</text>
</comment>
<keyword evidence="2 7" id="KW-0399">Innate immunity</keyword>
<dbReference type="InterPro" id="IPR017331">
    <property type="entry name" value="Peptidoglycan_recognition"/>
</dbReference>
<dbReference type="SUPFAM" id="SSF55846">
    <property type="entry name" value="N-acetylmuramoyl-L-alanine amidase-like"/>
    <property type="match status" value="1"/>
</dbReference>
<dbReference type="SMART" id="SM00701">
    <property type="entry name" value="PGRP"/>
    <property type="match status" value="1"/>
</dbReference>
<dbReference type="Gene3D" id="3.40.80.10">
    <property type="entry name" value="Peptidoglycan recognition protein-like"/>
    <property type="match status" value="1"/>
</dbReference>
<dbReference type="SMART" id="SM00644">
    <property type="entry name" value="Ami_2"/>
    <property type="match status" value="1"/>
</dbReference>
<evidence type="ECO:0000256" key="6">
    <source>
        <dbReference type="ARBA" id="ARBA00057187"/>
    </source>
</evidence>
<evidence type="ECO:0000256" key="5">
    <source>
        <dbReference type="ARBA" id="ARBA00023157"/>
    </source>
</evidence>
<dbReference type="Pfam" id="PF01510">
    <property type="entry name" value="Amidase_2"/>
    <property type="match status" value="1"/>
</dbReference>
<dbReference type="EMBL" id="MK651594">
    <property type="protein sequence ID" value="QFQ66864.1"/>
    <property type="molecule type" value="mRNA"/>
</dbReference>
<evidence type="ECO:0000259" key="10">
    <source>
        <dbReference type="SMART" id="SM00701"/>
    </source>
</evidence>
<sequence length="203" mass="22727">MQIITAGDLVYRLAVFVGITSSYDLQIVSKEEWGAMKPVEIDPMPNPVPYVIIHHSYIPPACNTSSECVEAMQWMQDFHMNTHGWNDIGYHFAVGGDGKAYEGRGWSAVGAHAPLYNNRSIGICIIGDWTTELPPIKQLNTVHNLINFGVESGYIRPEYILHGHRQVRSGTECPGDRLFEEIKSWPHFSNEVDVVSNKTGKKA</sequence>
<evidence type="ECO:0000313" key="11">
    <source>
        <dbReference type="EMBL" id="QFQ66864.1"/>
    </source>
</evidence>
<protein>
    <recommendedName>
        <fullName evidence="7">Peptidoglycan-recognition protein</fullName>
    </recommendedName>
</protein>
<reference evidence="11" key="1">
    <citation type="submission" date="2019-03" db="EMBL/GenBank/DDBJ databases">
        <authorList>
            <person name="Wang L."/>
        </authorList>
    </citation>
    <scope>NUCLEOTIDE SEQUENCE</scope>
</reference>
<comment type="similarity">
    <text evidence="1 7">Belongs to the N-acetylmuramoyl-L-alanine amidase 2 family.</text>
</comment>
<name>A0A5P8I4I3_PROBE</name>
<evidence type="ECO:0000256" key="8">
    <source>
        <dbReference type="PIRSR" id="PIRSR037945-1"/>
    </source>
</evidence>
<keyword evidence="3" id="KW-0732">Signal</keyword>
<organism evidence="11">
    <name type="scientific">Protaetia brevitarsis</name>
    <name type="common">White-spotted flower chafer beetle</name>
    <name type="synonym">Liocola brevitarsis</name>
    <dbReference type="NCBI Taxonomy" id="348688"/>
    <lineage>
        <taxon>Eukaryota</taxon>
        <taxon>Metazoa</taxon>
        <taxon>Ecdysozoa</taxon>
        <taxon>Arthropoda</taxon>
        <taxon>Hexapoda</taxon>
        <taxon>Insecta</taxon>
        <taxon>Pterygota</taxon>
        <taxon>Neoptera</taxon>
        <taxon>Endopterygota</taxon>
        <taxon>Coleoptera</taxon>
        <taxon>Polyphaga</taxon>
        <taxon>Scarabaeiformia</taxon>
        <taxon>Scarabaeidae</taxon>
        <taxon>Cetoniinae</taxon>
        <taxon>Protaetia</taxon>
        <taxon>Liocola</taxon>
    </lineage>
</organism>
<feature type="domain" description="Peptidoglycan recognition protein family" evidence="10">
    <location>
        <begin position="25"/>
        <end position="168"/>
    </location>
</feature>
<keyword evidence="5" id="KW-1015">Disulfide bond</keyword>
<evidence type="ECO:0000256" key="1">
    <source>
        <dbReference type="ARBA" id="ARBA00007553"/>
    </source>
</evidence>
<dbReference type="GO" id="GO:0009253">
    <property type="term" value="P:peptidoglycan catabolic process"/>
    <property type="evidence" value="ECO:0007669"/>
    <property type="project" value="InterPro"/>
</dbReference>
<dbReference type="PIRSF" id="PIRSF037945">
    <property type="entry name" value="PGRPs"/>
    <property type="match status" value="1"/>
</dbReference>
<evidence type="ECO:0000256" key="3">
    <source>
        <dbReference type="ARBA" id="ARBA00022729"/>
    </source>
</evidence>
<dbReference type="GO" id="GO:0042834">
    <property type="term" value="F:peptidoglycan binding"/>
    <property type="evidence" value="ECO:0007669"/>
    <property type="project" value="InterPro"/>
</dbReference>
<evidence type="ECO:0000256" key="2">
    <source>
        <dbReference type="ARBA" id="ARBA00022588"/>
    </source>
</evidence>
<dbReference type="GO" id="GO:0008270">
    <property type="term" value="F:zinc ion binding"/>
    <property type="evidence" value="ECO:0007669"/>
    <property type="project" value="InterPro"/>
</dbReference>
<dbReference type="GO" id="GO:0045087">
    <property type="term" value="P:innate immune response"/>
    <property type="evidence" value="ECO:0007669"/>
    <property type="project" value="UniProtKB-KW"/>
</dbReference>
<dbReference type="CDD" id="cd06583">
    <property type="entry name" value="PGRP"/>
    <property type="match status" value="1"/>
</dbReference>
<accession>A0A5P8I4I3</accession>
<evidence type="ECO:0000256" key="4">
    <source>
        <dbReference type="ARBA" id="ARBA00022859"/>
    </source>
</evidence>
<dbReference type="FunFam" id="3.40.80.10:FF:000001">
    <property type="entry name" value="Peptidoglycan recognition protein 1"/>
    <property type="match status" value="1"/>
</dbReference>
<dbReference type="InterPro" id="IPR002502">
    <property type="entry name" value="Amidase_domain"/>
</dbReference>
<feature type="disulfide bond" evidence="8">
    <location>
        <begin position="62"/>
        <end position="68"/>
    </location>
</feature>